<dbReference type="AlphaFoldDB" id="A0A1X7DLU9"/>
<dbReference type="NCBIfam" id="TIGR04354">
    <property type="entry name" value="amphi-Trp"/>
    <property type="match status" value="1"/>
</dbReference>
<dbReference type="OrthoDB" id="5422838at2"/>
<dbReference type="InterPro" id="IPR027598">
    <property type="entry name" value="Amphi-Trp_dom"/>
</dbReference>
<name>A0A1X7DLU9_9BACT</name>
<dbReference type="Pfam" id="PF20068">
    <property type="entry name" value="Amphi-Trp"/>
    <property type="match status" value="1"/>
</dbReference>
<reference evidence="3" key="1">
    <citation type="submission" date="2017-04" db="EMBL/GenBank/DDBJ databases">
        <authorList>
            <person name="Varghese N."/>
            <person name="Submissions S."/>
        </authorList>
    </citation>
    <scope>NUCLEOTIDE SEQUENCE [LARGE SCALE GENOMIC DNA]</scope>
    <source>
        <strain evidence="3">K3S</strain>
    </source>
</reference>
<dbReference type="Proteomes" id="UP000192906">
    <property type="component" value="Unassembled WGS sequence"/>
</dbReference>
<feature type="domain" description="Amphi-Trp" evidence="1">
    <location>
        <begin position="1"/>
        <end position="87"/>
    </location>
</feature>
<protein>
    <submittedName>
        <fullName evidence="2">Amphi-Trp domain-containing protein</fullName>
    </submittedName>
</protein>
<dbReference type="EMBL" id="FWZU01000003">
    <property type="protein sequence ID" value="SMF17753.1"/>
    <property type="molecule type" value="Genomic_DNA"/>
</dbReference>
<evidence type="ECO:0000313" key="2">
    <source>
        <dbReference type="EMBL" id="SMF17753.1"/>
    </source>
</evidence>
<gene>
    <name evidence="2" type="ORF">SAMN06295933_2040</name>
</gene>
<evidence type="ECO:0000313" key="3">
    <source>
        <dbReference type="Proteomes" id="UP000192906"/>
    </source>
</evidence>
<keyword evidence="3" id="KW-1185">Reference proteome</keyword>
<dbReference type="RefSeq" id="WP_085101800.1">
    <property type="nucleotide sequence ID" value="NZ_FWZU01000003.1"/>
</dbReference>
<accession>A0A1X7DLU9</accession>
<organism evidence="2 3">
    <name type="scientific">Desulfovibrio gilichinskyi</name>
    <dbReference type="NCBI Taxonomy" id="1519643"/>
    <lineage>
        <taxon>Bacteria</taxon>
        <taxon>Pseudomonadati</taxon>
        <taxon>Thermodesulfobacteriota</taxon>
        <taxon>Desulfovibrionia</taxon>
        <taxon>Desulfovibrionales</taxon>
        <taxon>Desulfovibrionaceae</taxon>
        <taxon>Desulfovibrio</taxon>
    </lineage>
</organism>
<sequence>MTAEKKFLFESLQDSETIGNFLKSLIEGFESGKINLSTNGDEIQLSPHGLLNFAVKAKTKGESNKITIKIEWKETEPSEEASTKTLNINS</sequence>
<dbReference type="STRING" id="1519643.SAMN06295933_2040"/>
<proteinExistence type="predicted"/>
<evidence type="ECO:0000259" key="1">
    <source>
        <dbReference type="Pfam" id="PF20068"/>
    </source>
</evidence>